<accession>F5RK13</accession>
<dbReference type="HOGENOM" id="CLU_3181675_0_0_9"/>
<proteinExistence type="predicted"/>
<reference evidence="1 2" key="1">
    <citation type="submission" date="2011-04" db="EMBL/GenBank/DDBJ databases">
        <authorList>
            <person name="Muzny D."/>
            <person name="Qin X."/>
            <person name="Deng J."/>
            <person name="Jiang H."/>
            <person name="Liu Y."/>
            <person name="Qu J."/>
            <person name="Song X.-Z."/>
            <person name="Zhang L."/>
            <person name="Thornton R."/>
            <person name="Coyle M."/>
            <person name="Francisco L."/>
            <person name="Jackson L."/>
            <person name="Javaid M."/>
            <person name="Korchina V."/>
            <person name="Kovar C."/>
            <person name="Mata R."/>
            <person name="Mathew T."/>
            <person name="Ngo R."/>
            <person name="Nguyen L."/>
            <person name="Nguyen N."/>
            <person name="Okwuonu G."/>
            <person name="Ongeri F."/>
            <person name="Pham C."/>
            <person name="Simmons D."/>
            <person name="Wilczek-Boney K."/>
            <person name="Hale W."/>
            <person name="Jakkamsetti A."/>
            <person name="Pham P."/>
            <person name="Ruth R."/>
            <person name="San Lucas F."/>
            <person name="Warren J."/>
            <person name="Zhang J."/>
            <person name="Zhao Z."/>
            <person name="Zhou C."/>
            <person name="Zhu D."/>
            <person name="Lee S."/>
            <person name="Bess C."/>
            <person name="Blankenburg K."/>
            <person name="Forbes L."/>
            <person name="Fu Q."/>
            <person name="Gubbala S."/>
            <person name="Hirani K."/>
            <person name="Jayaseelan J.C."/>
            <person name="Lara F."/>
            <person name="Munidasa M."/>
            <person name="Palculict T."/>
            <person name="Patil S."/>
            <person name="Pu L.-L."/>
            <person name="Saada N."/>
            <person name="Tang L."/>
            <person name="Weissenberger G."/>
            <person name="Zhu Y."/>
            <person name="Hemphill L."/>
            <person name="Shang Y."/>
            <person name="Youmans B."/>
            <person name="Ayvaz T."/>
            <person name="Ross M."/>
            <person name="Santibanez J."/>
            <person name="Aqrawi P."/>
            <person name="Gross S."/>
            <person name="Joshi V."/>
            <person name="Fowler G."/>
            <person name="Nazareth L."/>
            <person name="Reid J."/>
            <person name="Worley K."/>
            <person name="Petrosino J."/>
            <person name="Highlander S."/>
            <person name="Gibbs R."/>
        </authorList>
    </citation>
    <scope>NUCLEOTIDE SEQUENCE [LARGE SCALE GENOMIC DNA]</scope>
    <source>
        <strain evidence="1 2">DSM 2778</strain>
    </source>
</reference>
<organism evidence="1 2">
    <name type="scientific">Centipeda periodontii DSM 2778</name>
    <dbReference type="NCBI Taxonomy" id="888060"/>
    <lineage>
        <taxon>Bacteria</taxon>
        <taxon>Bacillati</taxon>
        <taxon>Bacillota</taxon>
        <taxon>Negativicutes</taxon>
        <taxon>Selenomonadales</taxon>
        <taxon>Selenomonadaceae</taxon>
        <taxon>Centipeda</taxon>
    </lineage>
</organism>
<comment type="caution">
    <text evidence="1">The sequence shown here is derived from an EMBL/GenBank/DDBJ whole genome shotgun (WGS) entry which is preliminary data.</text>
</comment>
<keyword evidence="2" id="KW-1185">Reference proteome</keyword>
<gene>
    <name evidence="1" type="ORF">HMPREF9081_0598</name>
</gene>
<evidence type="ECO:0000313" key="1">
    <source>
        <dbReference type="EMBL" id="EGK61195.1"/>
    </source>
</evidence>
<dbReference type="Proteomes" id="UP000004067">
    <property type="component" value="Unassembled WGS sequence"/>
</dbReference>
<sequence>MQIYAHTIPPLCPLSAGQVSYMITLETIRLNRVFFLHRVKKNFDFL</sequence>
<evidence type="ECO:0000313" key="2">
    <source>
        <dbReference type="Proteomes" id="UP000004067"/>
    </source>
</evidence>
<name>F5RK13_9FIRM</name>
<dbReference type="EMBL" id="AFHQ01000023">
    <property type="protein sequence ID" value="EGK61195.1"/>
    <property type="molecule type" value="Genomic_DNA"/>
</dbReference>
<dbReference type="AlphaFoldDB" id="F5RK13"/>
<protein>
    <submittedName>
        <fullName evidence="1">Uncharacterized protein</fullName>
    </submittedName>
</protein>